<evidence type="ECO:0000313" key="5">
    <source>
        <dbReference type="Proteomes" id="UP000076882"/>
    </source>
</evidence>
<feature type="domain" description="Carbohydrate kinase PfkB" evidence="3">
    <location>
        <begin position="24"/>
        <end position="187"/>
    </location>
</feature>
<dbReference type="Pfam" id="PF00294">
    <property type="entry name" value="PfkB"/>
    <property type="match status" value="1"/>
</dbReference>
<organism evidence="4 5">
    <name type="scientific">Lactiplantibacillus plantarum</name>
    <name type="common">Lactobacillus plantarum</name>
    <dbReference type="NCBI Taxonomy" id="1590"/>
    <lineage>
        <taxon>Bacteria</taxon>
        <taxon>Bacillati</taxon>
        <taxon>Bacillota</taxon>
        <taxon>Bacilli</taxon>
        <taxon>Lactobacillales</taxon>
        <taxon>Lactobacillaceae</taxon>
        <taxon>Lactiplantibacillus</taxon>
    </lineage>
</organism>
<evidence type="ECO:0000313" key="4">
    <source>
        <dbReference type="EMBL" id="KZU93379.1"/>
    </source>
</evidence>
<dbReference type="InterPro" id="IPR011611">
    <property type="entry name" value="PfkB_dom"/>
</dbReference>
<proteinExistence type="predicted"/>
<keyword evidence="2 4" id="KW-0418">Kinase</keyword>
<comment type="caution">
    <text evidence="4">The sequence shown here is derived from an EMBL/GenBank/DDBJ whole genome shotgun (WGS) entry which is preliminary data.</text>
</comment>
<evidence type="ECO:0000256" key="1">
    <source>
        <dbReference type="ARBA" id="ARBA00022679"/>
    </source>
</evidence>
<dbReference type="GO" id="GO:0016301">
    <property type="term" value="F:kinase activity"/>
    <property type="evidence" value="ECO:0007669"/>
    <property type="project" value="UniProtKB-KW"/>
</dbReference>
<accession>A0A165RAN5</accession>
<sequence length="195" mass="20840">MVGTLGANDEITKLDIENAFSKVNAKVLLLQMETSRESIESALRQAKEKNIFVVLDPAPADGFFEEALQYADCVTPNRQETEKISGVRINTREDAVKAAKIIANKGVSNVVVKMGSEGNVVYHDGLIDFVSSYKVKAVDTVGAGDTFVSALAVDYAKHGDILAAVDFGNKAAALKVSRTGGQDSIPTAQEVIEFS</sequence>
<reference evidence="4 5" key="1">
    <citation type="submission" date="2016-03" db="EMBL/GenBank/DDBJ databases">
        <title>Comparative genomics of 54 Lactobacillus plantarum strains reveals genomic uncoupling from niche constraints.</title>
        <authorList>
            <person name="Martino M.E."/>
        </authorList>
    </citation>
    <scope>NUCLEOTIDE SEQUENCE [LARGE SCALE GENOMIC DNA]</scope>
    <source>
        <strain evidence="4 5">19.1</strain>
    </source>
</reference>
<dbReference type="InterPro" id="IPR029056">
    <property type="entry name" value="Ribokinase-like"/>
</dbReference>
<dbReference type="Proteomes" id="UP000076882">
    <property type="component" value="Unassembled WGS sequence"/>
</dbReference>
<dbReference type="PROSITE" id="PS00584">
    <property type="entry name" value="PFKB_KINASES_2"/>
    <property type="match status" value="1"/>
</dbReference>
<evidence type="ECO:0000259" key="3">
    <source>
        <dbReference type="Pfam" id="PF00294"/>
    </source>
</evidence>
<dbReference type="Gene3D" id="3.40.1190.20">
    <property type="match status" value="1"/>
</dbReference>
<dbReference type="AlphaFoldDB" id="A0A165RAN5"/>
<dbReference type="SUPFAM" id="SSF53613">
    <property type="entry name" value="Ribokinase-like"/>
    <property type="match status" value="1"/>
</dbReference>
<name>A0A165RAN5_LACPN</name>
<gene>
    <name evidence="4" type="ORF">Lp19_2607</name>
</gene>
<dbReference type="PATRIC" id="fig|1590.201.peg.2518"/>
<keyword evidence="1" id="KW-0808">Transferase</keyword>
<dbReference type="PANTHER" id="PTHR10584:SF166">
    <property type="entry name" value="RIBOKINASE"/>
    <property type="match status" value="1"/>
</dbReference>
<protein>
    <submittedName>
        <fullName evidence="4">Ribokinase</fullName>
    </submittedName>
</protein>
<dbReference type="EMBL" id="LUXM01000034">
    <property type="protein sequence ID" value="KZU93379.1"/>
    <property type="molecule type" value="Genomic_DNA"/>
</dbReference>
<dbReference type="PANTHER" id="PTHR10584">
    <property type="entry name" value="SUGAR KINASE"/>
    <property type="match status" value="1"/>
</dbReference>
<dbReference type="InterPro" id="IPR002173">
    <property type="entry name" value="Carboh/pur_kinase_PfkB_CS"/>
</dbReference>
<dbReference type="GO" id="GO:0005829">
    <property type="term" value="C:cytosol"/>
    <property type="evidence" value="ECO:0007669"/>
    <property type="project" value="TreeGrafter"/>
</dbReference>
<evidence type="ECO:0000256" key="2">
    <source>
        <dbReference type="ARBA" id="ARBA00022777"/>
    </source>
</evidence>